<dbReference type="eggNOG" id="KOG2194">
    <property type="taxonomic scope" value="Eukaryota"/>
</dbReference>
<keyword evidence="12 15" id="KW-0472">Membrane</keyword>
<evidence type="ECO:0000256" key="10">
    <source>
        <dbReference type="ARBA" id="ARBA00022989"/>
    </source>
</evidence>
<dbReference type="InParanoid" id="D8PVI5"/>
<dbReference type="InterPro" id="IPR048024">
    <property type="entry name" value="Fxna-like_M28_dom"/>
</dbReference>
<dbReference type="SUPFAM" id="SSF53187">
    <property type="entry name" value="Zn-dependent exopeptidases"/>
    <property type="match status" value="1"/>
</dbReference>
<organism evidence="18">
    <name type="scientific">Schizophyllum commune (strain H4-8 / FGSC 9210)</name>
    <name type="common">Split gill fungus</name>
    <dbReference type="NCBI Taxonomy" id="578458"/>
    <lineage>
        <taxon>Eukaryota</taxon>
        <taxon>Fungi</taxon>
        <taxon>Dikarya</taxon>
        <taxon>Basidiomycota</taxon>
        <taxon>Agaricomycotina</taxon>
        <taxon>Agaricomycetes</taxon>
        <taxon>Agaricomycetidae</taxon>
        <taxon>Agaricales</taxon>
        <taxon>Schizophyllaceae</taxon>
        <taxon>Schizophyllum</taxon>
    </lineage>
</organism>
<dbReference type="OMA" id="WNNTIGA"/>
<keyword evidence="13" id="KW-0325">Glycoprotein</keyword>
<evidence type="ECO:0000256" key="9">
    <source>
        <dbReference type="ARBA" id="ARBA00022833"/>
    </source>
</evidence>
<evidence type="ECO:0000256" key="1">
    <source>
        <dbReference type="ARBA" id="ARBA00001947"/>
    </source>
</evidence>
<feature type="domain" description="Peptidase M28" evidence="16">
    <location>
        <begin position="108"/>
        <end position="301"/>
    </location>
</feature>
<evidence type="ECO:0000256" key="2">
    <source>
        <dbReference type="ARBA" id="ARBA00004477"/>
    </source>
</evidence>
<keyword evidence="4 14" id="KW-0645">Protease</keyword>
<proteinExistence type="inferred from homology"/>
<name>D8PVI5_SCHCM</name>
<reference evidence="17 18" key="1">
    <citation type="journal article" date="2010" name="Nat. Biotechnol.">
        <title>Genome sequence of the model mushroom Schizophyllum commune.</title>
        <authorList>
            <person name="Ohm R.A."/>
            <person name="de Jong J.F."/>
            <person name="Lugones L.G."/>
            <person name="Aerts A."/>
            <person name="Kothe E."/>
            <person name="Stajich J.E."/>
            <person name="de Vries R.P."/>
            <person name="Record E."/>
            <person name="Levasseur A."/>
            <person name="Baker S.E."/>
            <person name="Bartholomew K.A."/>
            <person name="Coutinho P.M."/>
            <person name="Erdmann S."/>
            <person name="Fowler T.J."/>
            <person name="Gathman A.C."/>
            <person name="Lombard V."/>
            <person name="Henrissat B."/>
            <person name="Knabe N."/>
            <person name="Kuees U."/>
            <person name="Lilly W.W."/>
            <person name="Lindquist E."/>
            <person name="Lucas S."/>
            <person name="Magnuson J.K."/>
            <person name="Piumi F."/>
            <person name="Raudaskoski M."/>
            <person name="Salamov A."/>
            <person name="Schmutz J."/>
            <person name="Schwarze F.W.M.R."/>
            <person name="vanKuyk P.A."/>
            <person name="Horton J.S."/>
            <person name="Grigoriev I.V."/>
            <person name="Woesten H.A.B."/>
        </authorList>
    </citation>
    <scope>NUCLEOTIDE SEQUENCE [LARGE SCALE GENOMIC DNA]</scope>
    <source>
        <strain evidence="18">H4-8 / FGSC 9210</strain>
    </source>
</reference>
<keyword evidence="11" id="KW-0482">Metalloprotease</keyword>
<dbReference type="Gene3D" id="3.40.630.10">
    <property type="entry name" value="Zn peptidases"/>
    <property type="match status" value="1"/>
</dbReference>
<evidence type="ECO:0000256" key="3">
    <source>
        <dbReference type="ARBA" id="ARBA00010918"/>
    </source>
</evidence>
<dbReference type="GO" id="GO:0008235">
    <property type="term" value="F:metalloexopeptidase activity"/>
    <property type="evidence" value="ECO:0007669"/>
    <property type="project" value="InterPro"/>
</dbReference>
<dbReference type="InterPro" id="IPR045175">
    <property type="entry name" value="M28_fam"/>
</dbReference>
<dbReference type="FunCoup" id="D8PVI5">
    <property type="interactions" value="39"/>
</dbReference>
<dbReference type="Pfam" id="PF04389">
    <property type="entry name" value="Peptidase_M28"/>
    <property type="match status" value="1"/>
</dbReference>
<evidence type="ECO:0000256" key="5">
    <source>
        <dbReference type="ARBA" id="ARBA00022692"/>
    </source>
</evidence>
<feature type="transmembrane region" description="Helical" evidence="15">
    <location>
        <begin position="407"/>
        <end position="424"/>
    </location>
</feature>
<comment type="similarity">
    <text evidence="3 14">Belongs to the peptidase M28 family.</text>
</comment>
<dbReference type="InterPro" id="IPR007484">
    <property type="entry name" value="Peptidase_M28"/>
</dbReference>
<dbReference type="EMBL" id="GL377303">
    <property type="protein sequence ID" value="EFJ00047.1"/>
    <property type="molecule type" value="Genomic_DNA"/>
</dbReference>
<evidence type="ECO:0000256" key="14">
    <source>
        <dbReference type="RuleBase" id="RU361240"/>
    </source>
</evidence>
<evidence type="ECO:0000313" key="18">
    <source>
        <dbReference type="Proteomes" id="UP000007431"/>
    </source>
</evidence>
<evidence type="ECO:0000259" key="16">
    <source>
        <dbReference type="Pfam" id="PF04389"/>
    </source>
</evidence>
<dbReference type="PANTHER" id="PTHR12147">
    <property type="entry name" value="METALLOPEPTIDASE M28 FAMILY MEMBER"/>
    <property type="match status" value="1"/>
</dbReference>
<sequence length="831" mass="90661">MTLLVVQAHVCRTNPDTGLPQISEARILDVARTLSEDIGYRSVGTEEHAQGDAWMVDQARAFKEECDALVQSQGRALECEVWHQTGDGSHRFDIMGHRVYKTYRGLSNIIVRVSNGTAASKEHAVLVNSHLDSTLPSPGAADDALAVGVMLECMRVLLHTPGWEPAHAIIFLFNNAEESLQDGSHLYSTQHETRDTVRAVINLEAAGTTGREILFQATSEQMIEAYSHVPRPFGTVFANDIFSSGIILSDTDFGQFEKYLGVTGLDMAVIGNSYLYHMRNDLIAYIQPGVAQNMGENALALLHYLASSESPITTLPEHPPRPTTVYFSHLGRFWMYSFTTAKVGRCLRQTRSRPSQTRSFLALQARGCLAVVSAMLGALIGPTLVAFTMRLVLNRGLSWFANEYSPILLYGPAAFLGALVSQKFVPTLGADAEHTLFGSVALLQGVAALGIQLLGVGSGALFFLTGLPLLMGYVANAVVFGKYISLLTYAWGAAFTVYTGTLLIMPTLEVFVPLTGRMGHDAPADNVIAVIVGTLTAYASALVLPFVYRFEESAGPKRSTGFLRRARVFAALATVVSVAYFAARSPFDATHQKRVFMIHMENVTSGEHKLHIGGFDPAPDLEILARDIATALPAAAPETTFGAVDMTPYNSDWNSIYPVSAFLSPYAVTMDVAEGYVSPWVKEDAPVFYARAVRDERDEEAGTRALTLEMYHPGLIWSVIAFDAEVLSWDLDNDPPAGRTRHHIKEASFHGVDKWEVELVVRDEGDIIIDYVGIQEDGIWPARKARFEAKGGADSPLPLRMFDALDAYIIERTAGAVDAMFLGCVSATFAV</sequence>
<dbReference type="EC" id="3.4.-.-" evidence="14"/>
<gene>
    <name evidence="17" type="ORF">SCHCODRAFT_65484</name>
</gene>
<keyword evidence="9 14" id="KW-0862">Zinc</keyword>
<evidence type="ECO:0000256" key="11">
    <source>
        <dbReference type="ARBA" id="ARBA00023049"/>
    </source>
</evidence>
<dbReference type="GO" id="GO:0006508">
    <property type="term" value="P:proteolysis"/>
    <property type="evidence" value="ECO:0007669"/>
    <property type="project" value="UniProtKB-KW"/>
</dbReference>
<keyword evidence="18" id="KW-1185">Reference proteome</keyword>
<feature type="transmembrane region" description="Helical" evidence="15">
    <location>
        <begin position="368"/>
        <end position="387"/>
    </location>
</feature>
<dbReference type="VEuPathDB" id="FungiDB:SCHCODRAFT_02607652"/>
<dbReference type="GO" id="GO:0046872">
    <property type="term" value="F:metal ion binding"/>
    <property type="evidence" value="ECO:0007669"/>
    <property type="project" value="UniProtKB-KW"/>
</dbReference>
<evidence type="ECO:0000256" key="4">
    <source>
        <dbReference type="ARBA" id="ARBA00022670"/>
    </source>
</evidence>
<evidence type="ECO:0000256" key="12">
    <source>
        <dbReference type="ARBA" id="ARBA00023136"/>
    </source>
</evidence>
<keyword evidence="5 15" id="KW-0812">Transmembrane</keyword>
<evidence type="ECO:0000256" key="7">
    <source>
        <dbReference type="ARBA" id="ARBA00022801"/>
    </source>
</evidence>
<evidence type="ECO:0000256" key="6">
    <source>
        <dbReference type="ARBA" id="ARBA00022723"/>
    </source>
</evidence>
<keyword evidence="6 14" id="KW-0479">Metal-binding</keyword>
<dbReference type="GO" id="GO:0005789">
    <property type="term" value="C:endoplasmic reticulum membrane"/>
    <property type="evidence" value="ECO:0007669"/>
    <property type="project" value="UniProtKB-SubCell"/>
</dbReference>
<feature type="transmembrane region" description="Helical" evidence="15">
    <location>
        <begin position="568"/>
        <end position="587"/>
    </location>
</feature>
<keyword evidence="10 15" id="KW-1133">Transmembrane helix</keyword>
<dbReference type="FunFam" id="3.40.630.10:FF:000008">
    <property type="entry name" value="Endoplasmic reticulum metallopeptidase 1"/>
    <property type="match status" value="1"/>
</dbReference>
<dbReference type="PANTHER" id="PTHR12147:SF22">
    <property type="entry name" value="ENDOPLASMIC RETICULUM METALLOPEPTIDASE 1"/>
    <property type="match status" value="1"/>
</dbReference>
<evidence type="ECO:0000313" key="17">
    <source>
        <dbReference type="EMBL" id="EFJ00047.1"/>
    </source>
</evidence>
<protein>
    <recommendedName>
        <fullName evidence="14">Peptide hydrolase</fullName>
        <ecNumber evidence="14">3.4.-.-</ecNumber>
    </recommendedName>
</protein>
<dbReference type="HOGENOM" id="CLU_015120_0_0_1"/>
<dbReference type="CDD" id="cd03875">
    <property type="entry name" value="M28_Fxna_like"/>
    <property type="match status" value="1"/>
</dbReference>
<dbReference type="AlphaFoldDB" id="D8PVI5"/>
<feature type="transmembrane region" description="Helical" evidence="15">
    <location>
        <begin position="486"/>
        <end position="508"/>
    </location>
</feature>
<keyword evidence="7 14" id="KW-0378">Hydrolase</keyword>
<evidence type="ECO:0000256" key="15">
    <source>
        <dbReference type="SAM" id="Phobius"/>
    </source>
</evidence>
<evidence type="ECO:0000256" key="8">
    <source>
        <dbReference type="ARBA" id="ARBA00022824"/>
    </source>
</evidence>
<evidence type="ECO:0000256" key="13">
    <source>
        <dbReference type="ARBA" id="ARBA00023180"/>
    </source>
</evidence>
<dbReference type="Proteomes" id="UP000007431">
    <property type="component" value="Unassembled WGS sequence"/>
</dbReference>
<comment type="cofactor">
    <cofactor evidence="1">
        <name>Zn(2+)</name>
        <dbReference type="ChEBI" id="CHEBI:29105"/>
    </cofactor>
</comment>
<keyword evidence="8" id="KW-0256">Endoplasmic reticulum</keyword>
<comment type="subcellular location">
    <subcellularLocation>
        <location evidence="2">Endoplasmic reticulum membrane</location>
        <topology evidence="2">Multi-pass membrane protein</topology>
    </subcellularLocation>
</comment>
<feature type="transmembrane region" description="Helical" evidence="15">
    <location>
        <begin position="528"/>
        <end position="548"/>
    </location>
</feature>
<accession>D8PVI5</accession>